<sequence length="122" mass="14273">MHVPHAKHRVIFKKTPRIPDGVKIREGIEILYGMYKAKGGLIRTAQEVEMKRLRDIGISGDFTLYPKNELINMEKSLINANIENIEIKNKIEEFYENTDIQTPRRIILIILRGLYFSSIFRT</sequence>
<organism evidence="1">
    <name type="scientific">marine sediment metagenome</name>
    <dbReference type="NCBI Taxonomy" id="412755"/>
    <lineage>
        <taxon>unclassified sequences</taxon>
        <taxon>metagenomes</taxon>
        <taxon>ecological metagenomes</taxon>
    </lineage>
</organism>
<dbReference type="InterPro" id="IPR050664">
    <property type="entry name" value="Octanoyltrans_LipM/LipL"/>
</dbReference>
<name>X0YQW0_9ZZZZ</name>
<feature type="non-terminal residue" evidence="1">
    <location>
        <position position="122"/>
    </location>
</feature>
<reference evidence="1" key="1">
    <citation type="journal article" date="2014" name="Front. Microbiol.">
        <title>High frequency of phylogenetically diverse reductive dehalogenase-homologous genes in deep subseafloor sedimentary metagenomes.</title>
        <authorList>
            <person name="Kawai M."/>
            <person name="Futagami T."/>
            <person name="Toyoda A."/>
            <person name="Takaki Y."/>
            <person name="Nishi S."/>
            <person name="Hori S."/>
            <person name="Arai W."/>
            <person name="Tsubouchi T."/>
            <person name="Morono Y."/>
            <person name="Uchiyama I."/>
            <person name="Ito T."/>
            <person name="Fujiyama A."/>
            <person name="Inagaki F."/>
            <person name="Takami H."/>
        </authorList>
    </citation>
    <scope>NUCLEOTIDE SEQUENCE</scope>
    <source>
        <strain evidence="1">Expedition CK06-06</strain>
    </source>
</reference>
<evidence type="ECO:0000313" key="1">
    <source>
        <dbReference type="EMBL" id="GAG58689.1"/>
    </source>
</evidence>
<dbReference type="Gene3D" id="3.30.390.50">
    <property type="entry name" value="CO dehydrogenase flavoprotein, C-terminal domain"/>
    <property type="match status" value="1"/>
</dbReference>
<dbReference type="PANTHER" id="PTHR43679">
    <property type="entry name" value="OCTANOYLTRANSFERASE LIPM-RELATED"/>
    <property type="match status" value="1"/>
</dbReference>
<dbReference type="PANTHER" id="PTHR43679:SF2">
    <property type="entry name" value="OCTANOYL-[GCVH]:PROTEIN N-OCTANOYLTRANSFERASE"/>
    <property type="match status" value="1"/>
</dbReference>
<protein>
    <submittedName>
        <fullName evidence="1">Uncharacterized protein</fullName>
    </submittedName>
</protein>
<proteinExistence type="predicted"/>
<dbReference type="EMBL" id="BART01004923">
    <property type="protein sequence ID" value="GAG58689.1"/>
    <property type="molecule type" value="Genomic_DNA"/>
</dbReference>
<gene>
    <name evidence="1" type="ORF">S01H4_11893</name>
</gene>
<dbReference type="AlphaFoldDB" id="X0YQW0"/>
<accession>X0YQW0</accession>
<comment type="caution">
    <text evidence="1">The sequence shown here is derived from an EMBL/GenBank/DDBJ whole genome shotgun (WGS) entry which is preliminary data.</text>
</comment>